<dbReference type="InterPro" id="IPR010281">
    <property type="entry name" value="DUF885"/>
</dbReference>
<dbReference type="AlphaFoldDB" id="A0A4Q2IY22"/>
<sequence length="596" mass="65300">MRSGLFALLLLAGATLPGSATVAKPAAPAAASAQDAAFEALGKRFLDEMARLRPTYATYLGDHRFDAQVDDLSAAGRGREVAALRRTQAALGRIDRSKLSRENQVDAALLANELAYQLWTIETLKPHKWDPQGANESISGGLYLLAARGFAPWPQRLQAAIARMEKTPQLFQQMRASLVPARVPEVFARTVAQQNSGVLQIAEGMLAPHKDELPAADQKRFDAALATLRTAVADQQKWLDTVLVPQAKGDFRLGAARYDQKLRFALVTDLSRPEIKARALKAKADARAEMYAIARTVLAGKPNAPALPASPTADQQQKAIEAALELTYAKHPARDGVIPEATKTLQQATAFVRAKNLITVPDTPVQIIEMPKFRQGVAVAYCDSPGPFEKQLGTFFAVSPIPEDWSDAQAESFLREYNDYMIHDLSVHEAMPGHYLQIAHANEYPSMLRAVLASGPFIEGWAVYAEGMMADQGYLNGDPLFKLTVLKMRLRSITNTLLDIGIHTEGMTEAQAMELMMQGAFQQEREAAGKWTRARLSSTQLLSYFVGYSEHLELRAAAEARNGAAFDLKRYNDAVLAHGSPPVRYVRALMLGEAIH</sequence>
<accession>A0A4Q2IY22</accession>
<reference evidence="1 2" key="1">
    <citation type="submission" date="2019-01" db="EMBL/GenBank/DDBJ databases">
        <title>Sphingomonas mucosissima sp. nov. and Sphingomonas desiccabilis sp. nov., from biological soil crusts in the Colorado Plateau, USA.</title>
        <authorList>
            <person name="Zhu D."/>
        </authorList>
    </citation>
    <scope>NUCLEOTIDE SEQUENCE [LARGE SCALE GENOMIC DNA]</scope>
    <source>
        <strain evidence="1 2">CP1D</strain>
    </source>
</reference>
<dbReference type="OrthoDB" id="9769898at2"/>
<dbReference type="PANTHER" id="PTHR33361:SF15">
    <property type="entry name" value="DUF885 FAMILY LIPOPROTEIN"/>
    <property type="match status" value="1"/>
</dbReference>
<proteinExistence type="predicted"/>
<gene>
    <name evidence="1" type="ORF">EO081_00325</name>
</gene>
<dbReference type="RefSeq" id="WP_129340003.1">
    <property type="nucleotide sequence ID" value="NZ_JACIDD010000001.1"/>
</dbReference>
<evidence type="ECO:0000313" key="1">
    <source>
        <dbReference type="EMBL" id="RXZ34203.1"/>
    </source>
</evidence>
<organism evidence="1 2">
    <name type="scientific">Sphingomonas desiccabilis</name>
    <dbReference type="NCBI Taxonomy" id="429134"/>
    <lineage>
        <taxon>Bacteria</taxon>
        <taxon>Pseudomonadati</taxon>
        <taxon>Pseudomonadota</taxon>
        <taxon>Alphaproteobacteria</taxon>
        <taxon>Sphingomonadales</taxon>
        <taxon>Sphingomonadaceae</taxon>
        <taxon>Sphingomonas</taxon>
    </lineage>
</organism>
<keyword evidence="2" id="KW-1185">Reference proteome</keyword>
<dbReference type="EMBL" id="SDPT01000001">
    <property type="protein sequence ID" value="RXZ34203.1"/>
    <property type="molecule type" value="Genomic_DNA"/>
</dbReference>
<name>A0A4Q2IY22_9SPHN</name>
<comment type="caution">
    <text evidence="1">The sequence shown here is derived from an EMBL/GenBank/DDBJ whole genome shotgun (WGS) entry which is preliminary data.</text>
</comment>
<dbReference type="PANTHER" id="PTHR33361">
    <property type="entry name" value="GLR0591 PROTEIN"/>
    <property type="match status" value="1"/>
</dbReference>
<protein>
    <submittedName>
        <fullName evidence="1">DUF885 domain-containing protein</fullName>
    </submittedName>
</protein>
<dbReference type="Pfam" id="PF05960">
    <property type="entry name" value="DUF885"/>
    <property type="match status" value="1"/>
</dbReference>
<evidence type="ECO:0000313" key="2">
    <source>
        <dbReference type="Proteomes" id="UP000292347"/>
    </source>
</evidence>
<dbReference type="Proteomes" id="UP000292347">
    <property type="component" value="Unassembled WGS sequence"/>
</dbReference>